<dbReference type="PANTHER" id="PTHR30482:SF17">
    <property type="entry name" value="ABC TRANSPORTER ATP-BINDING PROTEIN"/>
    <property type="match status" value="1"/>
</dbReference>
<keyword evidence="2" id="KW-1003">Cell membrane</keyword>
<feature type="transmembrane region" description="Helical" evidence="7">
    <location>
        <begin position="288"/>
        <end position="308"/>
    </location>
</feature>
<dbReference type="PANTHER" id="PTHR30482">
    <property type="entry name" value="HIGH-AFFINITY BRANCHED-CHAIN AMINO ACID TRANSPORT SYSTEM PERMEASE"/>
    <property type="match status" value="1"/>
</dbReference>
<dbReference type="InterPro" id="IPR001851">
    <property type="entry name" value="ABC_transp_permease"/>
</dbReference>
<dbReference type="CDD" id="cd06581">
    <property type="entry name" value="TM_PBP1_LivM_like"/>
    <property type="match status" value="1"/>
</dbReference>
<dbReference type="Proteomes" id="UP000000447">
    <property type="component" value="Chromosome"/>
</dbReference>
<feature type="transmembrane region" description="Helical" evidence="7">
    <location>
        <begin position="255"/>
        <end position="276"/>
    </location>
</feature>
<feature type="transmembrane region" description="Helical" evidence="7">
    <location>
        <begin position="91"/>
        <end position="110"/>
    </location>
</feature>
<dbReference type="InterPro" id="IPR043428">
    <property type="entry name" value="LivM-like"/>
</dbReference>
<dbReference type="GO" id="GO:0015658">
    <property type="term" value="F:branched-chain amino acid transmembrane transporter activity"/>
    <property type="evidence" value="ECO:0007669"/>
    <property type="project" value="InterPro"/>
</dbReference>
<protein>
    <submittedName>
        <fullName evidence="8">Branched-chain amino acid ABC transporter, permease protein</fullName>
    </submittedName>
</protein>
<dbReference type="KEGG" id="tro:trd_1399"/>
<evidence type="ECO:0000256" key="1">
    <source>
        <dbReference type="ARBA" id="ARBA00004651"/>
    </source>
</evidence>
<keyword evidence="4 7" id="KW-1133">Transmembrane helix</keyword>
<dbReference type="EMBL" id="CP001275">
    <property type="protein sequence ID" value="ACM04757.1"/>
    <property type="molecule type" value="Genomic_DNA"/>
</dbReference>
<dbReference type="GO" id="GO:0005886">
    <property type="term" value="C:plasma membrane"/>
    <property type="evidence" value="ECO:0007669"/>
    <property type="project" value="UniProtKB-SubCell"/>
</dbReference>
<dbReference type="OrthoDB" id="9789927at2"/>
<dbReference type="Pfam" id="PF02653">
    <property type="entry name" value="BPD_transp_2"/>
    <property type="match status" value="1"/>
</dbReference>
<dbReference type="AlphaFoldDB" id="B9L2J7"/>
<evidence type="ECO:0000313" key="9">
    <source>
        <dbReference type="Proteomes" id="UP000000447"/>
    </source>
</evidence>
<evidence type="ECO:0000256" key="5">
    <source>
        <dbReference type="ARBA" id="ARBA00023136"/>
    </source>
</evidence>
<evidence type="ECO:0000256" key="7">
    <source>
        <dbReference type="SAM" id="Phobius"/>
    </source>
</evidence>
<feature type="region of interest" description="Disordered" evidence="6">
    <location>
        <begin position="328"/>
        <end position="350"/>
    </location>
</feature>
<evidence type="ECO:0000313" key="8">
    <source>
        <dbReference type="EMBL" id="ACM04757.1"/>
    </source>
</evidence>
<reference evidence="8 9" key="1">
    <citation type="journal article" date="2009" name="PLoS ONE">
        <title>Complete genome sequence of the aerobic CO-oxidizing thermophile Thermomicrobium roseum.</title>
        <authorList>
            <person name="Wu D."/>
            <person name="Raymond J."/>
            <person name="Wu M."/>
            <person name="Chatterji S."/>
            <person name="Ren Q."/>
            <person name="Graham J.E."/>
            <person name="Bryant D.A."/>
            <person name="Robb F."/>
            <person name="Colman A."/>
            <person name="Tallon L.J."/>
            <person name="Badger J.H."/>
            <person name="Madupu R."/>
            <person name="Ward N.L."/>
            <person name="Eisen J.A."/>
        </authorList>
    </citation>
    <scope>NUCLEOTIDE SEQUENCE [LARGE SCALE GENOMIC DNA]</scope>
    <source>
        <strain evidence="9">ATCC 27502 / DSM 5159 / P-2</strain>
    </source>
</reference>
<feature type="compositionally biased region" description="Basic and acidic residues" evidence="6">
    <location>
        <begin position="337"/>
        <end position="350"/>
    </location>
</feature>
<feature type="transmembrane region" description="Helical" evidence="7">
    <location>
        <begin position="67"/>
        <end position="85"/>
    </location>
</feature>
<accession>B9L2J7</accession>
<sequence length="350" mass="37613">MMATARLARNWRRAIGVPLAVLLLAAPAFLPTYPLSVLTEILIFSLFAMSLNLLLGYAGLPSLGHSAFFGTGGYAVGLLAKYLGIPAPVALLIAVVAGVALALVTGPFVLRTHGAYFLILTLSLTQVLFGIVWLWRRVTGGDDGLPGIPTPKLPFLVGRVSDTANFYYLALVVVGIALLTMAWIVRSPFGLALIGIRENERYLAGLGYPTWTLKYAAYTIAGGYGALAGGLFAYFKGFVGPGQISWLLAGEGMVMVILGGAGTFWGPIIGAALVLLLRYEVSAFTQRWVMILGIVFILTVLLLPQGIVRLPDRIRQLRAQLRREAPLARRPASAVSPHREPSVEQVIERS</sequence>
<feature type="transmembrane region" description="Helical" evidence="7">
    <location>
        <begin position="117"/>
        <end position="135"/>
    </location>
</feature>
<feature type="transmembrane region" description="Helical" evidence="7">
    <location>
        <begin position="215"/>
        <end position="235"/>
    </location>
</feature>
<gene>
    <name evidence="8" type="ordered locus">trd_1399</name>
</gene>
<comment type="subcellular location">
    <subcellularLocation>
        <location evidence="1">Cell membrane</location>
        <topology evidence="1">Multi-pass membrane protein</topology>
    </subcellularLocation>
</comment>
<organism evidence="8 9">
    <name type="scientific">Thermomicrobium roseum (strain ATCC 27502 / DSM 5159 / P-2)</name>
    <dbReference type="NCBI Taxonomy" id="309801"/>
    <lineage>
        <taxon>Bacteria</taxon>
        <taxon>Pseudomonadati</taxon>
        <taxon>Thermomicrobiota</taxon>
        <taxon>Thermomicrobia</taxon>
        <taxon>Thermomicrobiales</taxon>
        <taxon>Thermomicrobiaceae</taxon>
        <taxon>Thermomicrobium</taxon>
    </lineage>
</organism>
<feature type="transmembrane region" description="Helical" evidence="7">
    <location>
        <begin position="166"/>
        <end position="194"/>
    </location>
</feature>
<evidence type="ECO:0000256" key="2">
    <source>
        <dbReference type="ARBA" id="ARBA00022475"/>
    </source>
</evidence>
<dbReference type="STRING" id="309801.trd_1399"/>
<dbReference type="eggNOG" id="COG4177">
    <property type="taxonomic scope" value="Bacteria"/>
</dbReference>
<keyword evidence="5 7" id="KW-0472">Membrane</keyword>
<dbReference type="HOGENOM" id="CLU_031365_0_1_0"/>
<evidence type="ECO:0000256" key="4">
    <source>
        <dbReference type="ARBA" id="ARBA00022989"/>
    </source>
</evidence>
<keyword evidence="3 7" id="KW-0812">Transmembrane</keyword>
<keyword evidence="9" id="KW-1185">Reference proteome</keyword>
<name>B9L2J7_THERP</name>
<dbReference type="RefSeq" id="WP_015922348.1">
    <property type="nucleotide sequence ID" value="NC_011959.1"/>
</dbReference>
<proteinExistence type="predicted"/>
<evidence type="ECO:0000256" key="6">
    <source>
        <dbReference type="SAM" id="MobiDB-lite"/>
    </source>
</evidence>
<evidence type="ECO:0000256" key="3">
    <source>
        <dbReference type="ARBA" id="ARBA00022692"/>
    </source>
</evidence>